<dbReference type="Proteomes" id="UP000296049">
    <property type="component" value="Unassembled WGS sequence"/>
</dbReference>
<dbReference type="EMBL" id="KB742781">
    <property type="protein sequence ID" value="EOB04510.1"/>
    <property type="molecule type" value="Genomic_DNA"/>
</dbReference>
<gene>
    <name evidence="1" type="ORF">Anapl_01422</name>
</gene>
<evidence type="ECO:0000313" key="2">
    <source>
        <dbReference type="Proteomes" id="UP000296049"/>
    </source>
</evidence>
<protein>
    <submittedName>
        <fullName evidence="1">Uncharacterized protein</fullName>
    </submittedName>
</protein>
<accession>R0LRY9</accession>
<keyword evidence="2" id="KW-1185">Reference proteome</keyword>
<name>R0LRY9_ANAPL</name>
<evidence type="ECO:0000313" key="1">
    <source>
        <dbReference type="EMBL" id="EOB04510.1"/>
    </source>
</evidence>
<organism evidence="1 2">
    <name type="scientific">Anas platyrhynchos</name>
    <name type="common">Mallard</name>
    <name type="synonym">Anas boschas</name>
    <dbReference type="NCBI Taxonomy" id="8839"/>
    <lineage>
        <taxon>Eukaryota</taxon>
        <taxon>Metazoa</taxon>
        <taxon>Chordata</taxon>
        <taxon>Craniata</taxon>
        <taxon>Vertebrata</taxon>
        <taxon>Euteleostomi</taxon>
        <taxon>Archelosauria</taxon>
        <taxon>Archosauria</taxon>
        <taxon>Dinosauria</taxon>
        <taxon>Saurischia</taxon>
        <taxon>Theropoda</taxon>
        <taxon>Coelurosauria</taxon>
        <taxon>Aves</taxon>
        <taxon>Neognathae</taxon>
        <taxon>Galloanserae</taxon>
        <taxon>Anseriformes</taxon>
        <taxon>Anatidae</taxon>
        <taxon>Anatinae</taxon>
        <taxon>Anas</taxon>
    </lineage>
</organism>
<dbReference type="AlphaFoldDB" id="R0LRY9"/>
<reference evidence="2" key="1">
    <citation type="journal article" date="2013" name="Nat. Genet.">
        <title>The duck genome and transcriptome provide insight into an avian influenza virus reservoir species.</title>
        <authorList>
            <person name="Huang Y."/>
            <person name="Li Y."/>
            <person name="Burt D.W."/>
            <person name="Chen H."/>
            <person name="Zhang Y."/>
            <person name="Qian W."/>
            <person name="Kim H."/>
            <person name="Gan S."/>
            <person name="Zhao Y."/>
            <person name="Li J."/>
            <person name="Yi K."/>
            <person name="Feng H."/>
            <person name="Zhu P."/>
            <person name="Li B."/>
            <person name="Liu Q."/>
            <person name="Fairley S."/>
            <person name="Magor K.E."/>
            <person name="Du Z."/>
            <person name="Hu X."/>
            <person name="Goodman L."/>
            <person name="Tafer H."/>
            <person name="Vignal A."/>
            <person name="Lee T."/>
            <person name="Kim K.W."/>
            <person name="Sheng Z."/>
            <person name="An Y."/>
            <person name="Searle S."/>
            <person name="Herrero J."/>
            <person name="Groenen M.A."/>
            <person name="Crooijmans R.P."/>
            <person name="Faraut T."/>
            <person name="Cai Q."/>
            <person name="Webster R.G."/>
            <person name="Aldridge J.R."/>
            <person name="Warren W.C."/>
            <person name="Bartschat S."/>
            <person name="Kehr S."/>
            <person name="Marz M."/>
            <person name="Stadler P.F."/>
            <person name="Smith J."/>
            <person name="Kraus R.H."/>
            <person name="Zhao Y."/>
            <person name="Ren L."/>
            <person name="Fei J."/>
            <person name="Morisson M."/>
            <person name="Kaiser P."/>
            <person name="Griffin D.K."/>
            <person name="Rao M."/>
            <person name="Pitel F."/>
            <person name="Wang J."/>
            <person name="Li N."/>
        </authorList>
    </citation>
    <scope>NUCLEOTIDE SEQUENCE [LARGE SCALE GENOMIC DNA]</scope>
</reference>
<sequence length="262" mass="29269">MAGDAALAQQGEAEESQLALPAGEVYFRKTNSSPPQYLWGGYREAGARLCTAVCTGMMKHNRHKEKFGLDARMRTVKQAAQTACVDKDIHRGFENLSGLYIVTYEGHSRKETTMFPGYFNGKSNGELKPCKTPRNLYGKETKSVNTKCTETAQATLFAREQCEHNPDIEILVVGPDYRAQKQHLQKEKLSAKPLKQKLLRDLFRLEVGHSRALERPPGKLTRALHKVKVKQKLPKAQALYANSPRCSLAAELKQQAQARTAA</sequence>
<proteinExistence type="predicted"/>